<proteinExistence type="predicted"/>
<dbReference type="Pfam" id="PF18902">
    <property type="entry name" value="DUF5658"/>
    <property type="match status" value="1"/>
</dbReference>
<reference evidence="3 4" key="1">
    <citation type="journal article" date="2009" name="Environ. Microbiol.">
        <title>Four newly isolated fuselloviruses from extreme geothermal environments reveal unusual morphologies and a possible interviral recombination mechanism.</title>
        <authorList>
            <person name="Redder P."/>
            <person name="Peng X."/>
            <person name="Brugger K."/>
            <person name="Shah S.A."/>
            <person name="Roesch F."/>
            <person name="Greve B."/>
            <person name="She Q."/>
            <person name="Schleper C."/>
            <person name="Forterre P."/>
            <person name="Garrett R.A."/>
            <person name="Prangishvili D."/>
        </authorList>
    </citation>
    <scope>NUCLEOTIDE SEQUENCE [LARGE SCALE GENOMIC DNA]</scope>
</reference>
<dbReference type="InterPro" id="IPR043717">
    <property type="entry name" value="DUF5658"/>
</dbReference>
<evidence type="ECO:0000259" key="2">
    <source>
        <dbReference type="Pfam" id="PF18902"/>
    </source>
</evidence>
<evidence type="ECO:0000313" key="3">
    <source>
        <dbReference type="EMBL" id="ACZ35807.1"/>
    </source>
</evidence>
<keyword evidence="4" id="KW-1185">Reference proteome</keyword>
<sequence length="101" mass="11632">MLDIIISFYGFQFNDFTTTLVGLRMGAREGNVLARAFTRSLPIFVLYKFGLSTFLLLFLLLTSADWIMVFHFSPMWVIYGDTVLEGAVTCSNIYTIWRVKK</sequence>
<evidence type="ECO:0000256" key="1">
    <source>
        <dbReference type="SAM" id="Phobius"/>
    </source>
</evidence>
<name>D1GFA6_9VIRU</name>
<dbReference type="KEGG" id="vg:8676785"/>
<organism evidence="3 4">
    <name type="scientific">Betafusellovirus yellowstonense</name>
    <dbReference type="NCBI Taxonomy" id="693629"/>
    <lineage>
        <taxon>Viruses</taxon>
        <taxon>Viruses incertae sedis</taxon>
        <taxon>Fuselloviridae</taxon>
        <taxon>Betafusellovirus</taxon>
    </lineage>
</organism>
<dbReference type="GeneID" id="8676785"/>
<keyword evidence="1" id="KW-0472">Membrane</keyword>
<feature type="transmembrane region" description="Helical" evidence="1">
    <location>
        <begin position="76"/>
        <end position="97"/>
    </location>
</feature>
<feature type="transmembrane region" description="Helical" evidence="1">
    <location>
        <begin position="45"/>
        <end position="64"/>
    </location>
</feature>
<accession>D1GFA6</accession>
<dbReference type="EMBL" id="FJ870917">
    <property type="protein sequence ID" value="ACZ35807.1"/>
    <property type="molecule type" value="Genomic_DNA"/>
</dbReference>
<keyword evidence="1" id="KW-0812">Transmembrane</keyword>
<dbReference type="RefSeq" id="YP_003331427.1">
    <property type="nucleotide sequence ID" value="NC_013585.1"/>
</dbReference>
<dbReference type="Proteomes" id="UP000009161">
    <property type="component" value="Segment"/>
</dbReference>
<protein>
    <submittedName>
        <fullName evidence="3">Zinc finger protein</fullName>
    </submittedName>
</protein>
<evidence type="ECO:0000313" key="4">
    <source>
        <dbReference type="Proteomes" id="UP000009161"/>
    </source>
</evidence>
<dbReference type="OrthoDB" id="20561at10239"/>
<keyword evidence="1" id="KW-1133">Transmembrane helix</keyword>
<feature type="domain" description="DUF5658" evidence="2">
    <location>
        <begin position="8"/>
        <end position="97"/>
    </location>
</feature>